<proteinExistence type="predicted"/>
<sequence>MNVTIGSGDEGPHRYRKNMVYRSLRKSSSQIMTNIKKKLSDAEKSVRYRRALRPLNESRSPSPNHVQVRVLTPSRALHGRNIYSTPKAASKVFAGYEFDHDSNLMRTPNHAPTPDLCRKKPTMAARLREIALRRPSKKTSRSGSPLESRLAKELARAKIREIQSPSRPLLSPGARVAGAGFKRSVSLPLRKGLHRLRL</sequence>
<evidence type="ECO:0000313" key="2">
    <source>
        <dbReference type="Proteomes" id="UP000270094"/>
    </source>
</evidence>
<name>A0A3P7JAR3_STRVU</name>
<keyword evidence="2" id="KW-1185">Reference proteome</keyword>
<dbReference type="Proteomes" id="UP000270094">
    <property type="component" value="Unassembled WGS sequence"/>
</dbReference>
<dbReference type="EMBL" id="UYYB01098363">
    <property type="protein sequence ID" value="VDM77069.1"/>
    <property type="molecule type" value="Genomic_DNA"/>
</dbReference>
<gene>
    <name evidence="1" type="ORF">SVUK_LOCUS12067</name>
</gene>
<dbReference type="OrthoDB" id="5817886at2759"/>
<evidence type="ECO:0000313" key="1">
    <source>
        <dbReference type="EMBL" id="VDM77069.1"/>
    </source>
</evidence>
<reference evidence="1 2" key="1">
    <citation type="submission" date="2018-11" db="EMBL/GenBank/DDBJ databases">
        <authorList>
            <consortium name="Pathogen Informatics"/>
        </authorList>
    </citation>
    <scope>NUCLEOTIDE SEQUENCE [LARGE SCALE GENOMIC DNA]</scope>
</reference>
<dbReference type="AlphaFoldDB" id="A0A3P7JAR3"/>
<protein>
    <submittedName>
        <fullName evidence="1">Uncharacterized protein</fullName>
    </submittedName>
</protein>
<accession>A0A3P7JAR3</accession>
<organism evidence="1 2">
    <name type="scientific">Strongylus vulgaris</name>
    <name type="common">Blood worm</name>
    <dbReference type="NCBI Taxonomy" id="40348"/>
    <lineage>
        <taxon>Eukaryota</taxon>
        <taxon>Metazoa</taxon>
        <taxon>Ecdysozoa</taxon>
        <taxon>Nematoda</taxon>
        <taxon>Chromadorea</taxon>
        <taxon>Rhabditida</taxon>
        <taxon>Rhabditina</taxon>
        <taxon>Rhabditomorpha</taxon>
        <taxon>Strongyloidea</taxon>
        <taxon>Strongylidae</taxon>
        <taxon>Strongylus</taxon>
    </lineage>
</organism>